<dbReference type="STRING" id="283909.R7UZ97"/>
<protein>
    <recommendedName>
        <fullName evidence="11">UDP-D-xylose:beta-D-glucoside alpha-1,3-D-xylosyltransferase</fullName>
        <ecNumber evidence="11">2.4.2.42</ecNumber>
    </recommendedName>
</protein>
<name>R7UZ97_CAPTE</name>
<dbReference type="HOGENOM" id="CLU_040965_0_0_1"/>
<dbReference type="FunCoup" id="R7UZ97">
    <property type="interactions" value="737"/>
</dbReference>
<evidence type="ECO:0000256" key="6">
    <source>
        <dbReference type="ARBA" id="ARBA00022968"/>
    </source>
</evidence>
<evidence type="ECO:0000256" key="3">
    <source>
        <dbReference type="ARBA" id="ARBA00022676"/>
    </source>
</evidence>
<comment type="function">
    <text evidence="10">Glycosyltransferase which elongates the O-linked glucose attached to EGF-like repeats in the extracellular domain of Notch proteins by catalyzing the addition of xylose.</text>
</comment>
<evidence type="ECO:0000313" key="16">
    <source>
        <dbReference type="Proteomes" id="UP000014760"/>
    </source>
</evidence>
<dbReference type="Pfam" id="PF01501">
    <property type="entry name" value="Glyco_transf_8"/>
    <property type="match status" value="1"/>
</dbReference>
<keyword evidence="3" id="KW-0328">Glycosyltransferase</keyword>
<evidence type="ECO:0000313" key="15">
    <source>
        <dbReference type="EnsemblMetazoa" id="CapteP217021"/>
    </source>
</evidence>
<proteinExistence type="inferred from homology"/>
<sequence length="365" mass="42256">MRTLKRLLLTVIICSLLLLCSHLVKTQDVCETGSSDCSEPAAAEQSSKYSKPLPLVHLSVVACGDRLEESMIMIKSAVILSTAHVMVHIFADDDLRPVFQKQLETWPDEIRSHLSFKRYPISFPTSSAYKPDEWRKLFKPCASQRLFIPDILRDVDSVLYVDTDILFMRPIEDVWDHFKHFNSSQIAALSPEHESPNAGWYNRFARHPYYGKLGVNSGVMLMNLTRMRQVGWLDHIIPYYKEYKLKITWGDQDLINIFFHYFPDKLYIYNCDWNYRPDHCMYMSNCKQAESNGVSVLHGCRGVYHNEKQPVFKSIYEAFRDYKFGDDLSKTLLAPMLKSMSKHSSMPCGKIIQILVGIDLRDSQT</sequence>
<feature type="chain" id="PRO_5008788492" description="UDP-D-xylose:beta-D-glucoside alpha-1,3-D-xylosyltransferase" evidence="13">
    <location>
        <begin position="27"/>
        <end position="365"/>
    </location>
</feature>
<evidence type="ECO:0000256" key="12">
    <source>
        <dbReference type="ARBA" id="ARBA00049181"/>
    </source>
</evidence>
<keyword evidence="8" id="KW-0472">Membrane</keyword>
<feature type="signal peptide" evidence="13">
    <location>
        <begin position="1"/>
        <end position="26"/>
    </location>
</feature>
<keyword evidence="9" id="KW-0325">Glycoprotein</keyword>
<dbReference type="GO" id="GO:0140563">
    <property type="term" value="F:UDP-D-xylose:beta-D-glucoside alpha-1,3-D-xylosyltransferase activity"/>
    <property type="evidence" value="ECO:0007669"/>
    <property type="project" value="UniProtKB-EC"/>
</dbReference>
<evidence type="ECO:0000256" key="13">
    <source>
        <dbReference type="SAM" id="SignalP"/>
    </source>
</evidence>
<reference evidence="14 16" key="2">
    <citation type="journal article" date="2013" name="Nature">
        <title>Insights into bilaterian evolution from three spiralian genomes.</title>
        <authorList>
            <person name="Simakov O."/>
            <person name="Marletaz F."/>
            <person name="Cho S.J."/>
            <person name="Edsinger-Gonzales E."/>
            <person name="Havlak P."/>
            <person name="Hellsten U."/>
            <person name="Kuo D.H."/>
            <person name="Larsson T."/>
            <person name="Lv J."/>
            <person name="Arendt D."/>
            <person name="Savage R."/>
            <person name="Osoegawa K."/>
            <person name="de Jong P."/>
            <person name="Grimwood J."/>
            <person name="Chapman J.A."/>
            <person name="Shapiro H."/>
            <person name="Aerts A."/>
            <person name="Otillar R.P."/>
            <person name="Terry A.Y."/>
            <person name="Boore J.L."/>
            <person name="Grigoriev I.V."/>
            <person name="Lindberg D.R."/>
            <person name="Seaver E.C."/>
            <person name="Weisblat D.A."/>
            <person name="Putnam N.H."/>
            <person name="Rokhsar D.S."/>
        </authorList>
    </citation>
    <scope>NUCLEOTIDE SEQUENCE</scope>
    <source>
        <strain evidence="14 16">I ESC-2004</strain>
    </source>
</reference>
<evidence type="ECO:0000256" key="7">
    <source>
        <dbReference type="ARBA" id="ARBA00022989"/>
    </source>
</evidence>
<dbReference type="InterPro" id="IPR002495">
    <property type="entry name" value="Glyco_trans_8"/>
</dbReference>
<evidence type="ECO:0000256" key="11">
    <source>
        <dbReference type="ARBA" id="ARBA00038854"/>
    </source>
</evidence>
<dbReference type="InterPro" id="IPR029044">
    <property type="entry name" value="Nucleotide-diphossugar_trans"/>
</dbReference>
<dbReference type="InterPro" id="IPR051993">
    <property type="entry name" value="Glycosyltransferase_8"/>
</dbReference>
<dbReference type="OrthoDB" id="6238971at2759"/>
<dbReference type="GO" id="GO:0016266">
    <property type="term" value="P:protein O-linked glycosylation via N-acetyl-galactosamine"/>
    <property type="evidence" value="ECO:0007669"/>
    <property type="project" value="TreeGrafter"/>
</dbReference>
<evidence type="ECO:0000256" key="1">
    <source>
        <dbReference type="ARBA" id="ARBA00004606"/>
    </source>
</evidence>
<dbReference type="SUPFAM" id="SSF53448">
    <property type="entry name" value="Nucleotide-diphospho-sugar transferases"/>
    <property type="match status" value="1"/>
</dbReference>
<evidence type="ECO:0000256" key="5">
    <source>
        <dbReference type="ARBA" id="ARBA00022692"/>
    </source>
</evidence>
<reference evidence="16" key="1">
    <citation type="submission" date="2012-12" db="EMBL/GenBank/DDBJ databases">
        <authorList>
            <person name="Hellsten U."/>
            <person name="Grimwood J."/>
            <person name="Chapman J.A."/>
            <person name="Shapiro H."/>
            <person name="Aerts A."/>
            <person name="Otillar R.P."/>
            <person name="Terry A.Y."/>
            <person name="Boore J.L."/>
            <person name="Simakov O."/>
            <person name="Marletaz F."/>
            <person name="Cho S.-J."/>
            <person name="Edsinger-Gonzales E."/>
            <person name="Havlak P."/>
            <person name="Kuo D.-H."/>
            <person name="Larsson T."/>
            <person name="Lv J."/>
            <person name="Arendt D."/>
            <person name="Savage R."/>
            <person name="Osoegawa K."/>
            <person name="de Jong P."/>
            <person name="Lindberg D.R."/>
            <person name="Seaver E.C."/>
            <person name="Weisblat D.A."/>
            <person name="Putnam N.H."/>
            <person name="Grigoriev I.V."/>
            <person name="Rokhsar D.S."/>
        </authorList>
    </citation>
    <scope>NUCLEOTIDE SEQUENCE</scope>
    <source>
        <strain evidence="16">I ESC-2004</strain>
    </source>
</reference>
<keyword evidence="16" id="KW-1185">Reference proteome</keyword>
<accession>R7UZ97</accession>
<keyword evidence="5" id="KW-0812">Transmembrane</keyword>
<comment type="similarity">
    <text evidence="2">Belongs to the glycosyltransferase 8 family.</text>
</comment>
<dbReference type="Gene3D" id="3.90.550.10">
    <property type="entry name" value="Spore Coat Polysaccharide Biosynthesis Protein SpsA, Chain A"/>
    <property type="match status" value="1"/>
</dbReference>
<dbReference type="EC" id="2.4.2.42" evidence="11"/>
<reference evidence="15" key="3">
    <citation type="submission" date="2015-06" db="UniProtKB">
        <authorList>
            <consortium name="EnsemblMetazoa"/>
        </authorList>
    </citation>
    <scope>IDENTIFICATION</scope>
</reference>
<comment type="subcellular location">
    <subcellularLocation>
        <location evidence="1">Membrane</location>
        <topology evidence="1">Single-pass type II membrane protein</topology>
    </subcellularLocation>
</comment>
<evidence type="ECO:0000256" key="10">
    <source>
        <dbReference type="ARBA" id="ARBA00037301"/>
    </source>
</evidence>
<evidence type="ECO:0000256" key="2">
    <source>
        <dbReference type="ARBA" id="ARBA00006351"/>
    </source>
</evidence>
<dbReference type="AlphaFoldDB" id="R7UZ97"/>
<comment type="catalytic activity">
    <reaction evidence="12">
        <text>3-O-(beta-D-glucosyl)-L-seryl-[EGF-like domain protein] + UDP-alpha-D-xylose = 3-O-[alpha-D-xylosyl-(1-&gt;3)-beta-D-glucosyl]-L-seryl-[EGF-like domain protein] + UDP + H(+)</text>
        <dbReference type="Rhea" id="RHEA:56064"/>
        <dbReference type="Rhea" id="RHEA-COMP:14610"/>
        <dbReference type="Rhea" id="RHEA-COMP:14611"/>
        <dbReference type="ChEBI" id="CHEBI:15378"/>
        <dbReference type="ChEBI" id="CHEBI:57632"/>
        <dbReference type="ChEBI" id="CHEBI:58223"/>
        <dbReference type="ChEBI" id="CHEBI:140575"/>
        <dbReference type="ChEBI" id="CHEBI:140576"/>
        <dbReference type="EC" id="2.4.2.42"/>
    </reaction>
</comment>
<evidence type="ECO:0000256" key="4">
    <source>
        <dbReference type="ARBA" id="ARBA00022679"/>
    </source>
</evidence>
<dbReference type="EMBL" id="AMQN01006614">
    <property type="status" value="NOT_ANNOTATED_CDS"/>
    <property type="molecule type" value="Genomic_DNA"/>
</dbReference>
<organism evidence="14">
    <name type="scientific">Capitella teleta</name>
    <name type="common">Polychaete worm</name>
    <dbReference type="NCBI Taxonomy" id="283909"/>
    <lineage>
        <taxon>Eukaryota</taxon>
        <taxon>Metazoa</taxon>
        <taxon>Spiralia</taxon>
        <taxon>Lophotrochozoa</taxon>
        <taxon>Annelida</taxon>
        <taxon>Polychaeta</taxon>
        <taxon>Sedentaria</taxon>
        <taxon>Scolecida</taxon>
        <taxon>Capitellidae</taxon>
        <taxon>Capitella</taxon>
    </lineage>
</organism>
<dbReference type="EMBL" id="KB298780">
    <property type="protein sequence ID" value="ELU08746.1"/>
    <property type="molecule type" value="Genomic_DNA"/>
</dbReference>
<dbReference type="PANTHER" id="PTHR46012:SF2">
    <property type="entry name" value="IP22168P"/>
    <property type="match status" value="1"/>
</dbReference>
<dbReference type="EnsemblMetazoa" id="CapteT217021">
    <property type="protein sequence ID" value="CapteP217021"/>
    <property type="gene ID" value="CapteG217021"/>
</dbReference>
<evidence type="ECO:0000256" key="8">
    <source>
        <dbReference type="ARBA" id="ARBA00023136"/>
    </source>
</evidence>
<dbReference type="PANTHER" id="PTHR46012">
    <property type="entry name" value="IP22168P"/>
    <property type="match status" value="1"/>
</dbReference>
<dbReference type="GO" id="GO:0016020">
    <property type="term" value="C:membrane"/>
    <property type="evidence" value="ECO:0007669"/>
    <property type="project" value="UniProtKB-SubCell"/>
</dbReference>
<keyword evidence="4" id="KW-0808">Transferase</keyword>
<dbReference type="Proteomes" id="UP000014760">
    <property type="component" value="Unassembled WGS sequence"/>
</dbReference>
<keyword evidence="13" id="KW-0732">Signal</keyword>
<keyword evidence="6" id="KW-0735">Signal-anchor</keyword>
<dbReference type="OMA" id="IPIHKEY"/>
<evidence type="ECO:0000256" key="9">
    <source>
        <dbReference type="ARBA" id="ARBA00023180"/>
    </source>
</evidence>
<evidence type="ECO:0000313" key="14">
    <source>
        <dbReference type="EMBL" id="ELU08746.1"/>
    </source>
</evidence>
<gene>
    <name evidence="14" type="ORF">CAPTEDRAFT_217021</name>
</gene>
<keyword evidence="7" id="KW-1133">Transmembrane helix</keyword>